<keyword evidence="4 9" id="KW-0813">Transport</keyword>
<dbReference type="GO" id="GO:0005886">
    <property type="term" value="C:plasma membrane"/>
    <property type="evidence" value="ECO:0007669"/>
    <property type="project" value="UniProtKB-SubCell"/>
</dbReference>
<dbReference type="Proteomes" id="UP000838756">
    <property type="component" value="Unassembled WGS sequence"/>
</dbReference>
<comment type="catalytic activity">
    <reaction evidence="1 9">
        <text>riboflavin(in) = riboflavin(out)</text>
        <dbReference type="Rhea" id="RHEA:35015"/>
        <dbReference type="ChEBI" id="CHEBI:57986"/>
    </reaction>
</comment>
<evidence type="ECO:0000256" key="1">
    <source>
        <dbReference type="ARBA" id="ARBA00000215"/>
    </source>
</evidence>
<evidence type="ECO:0000256" key="4">
    <source>
        <dbReference type="ARBA" id="ARBA00022448"/>
    </source>
</evidence>
<evidence type="ECO:0000313" key="11">
    <source>
        <dbReference type="Proteomes" id="UP000838756"/>
    </source>
</evidence>
<comment type="similarity">
    <text evidence="3 9">Belongs to the riboflavin transporter family.</text>
</comment>
<gene>
    <name evidence="10" type="primary">jg7998</name>
    <name evidence="10" type="ORF">PAEG_LOCUS13886</name>
</gene>
<dbReference type="InterPro" id="IPR009357">
    <property type="entry name" value="Riboflavin_transptr"/>
</dbReference>
<keyword evidence="8 9" id="KW-0472">Membrane</keyword>
<evidence type="ECO:0000256" key="5">
    <source>
        <dbReference type="ARBA" id="ARBA00022475"/>
    </source>
</evidence>
<name>A0A8S4RIU8_9NEOP</name>
<evidence type="ECO:0000256" key="8">
    <source>
        <dbReference type="ARBA" id="ARBA00023136"/>
    </source>
</evidence>
<evidence type="ECO:0000256" key="7">
    <source>
        <dbReference type="ARBA" id="ARBA00022989"/>
    </source>
</evidence>
<comment type="caution">
    <text evidence="10">The sequence shown here is derived from an EMBL/GenBank/DDBJ whole genome shotgun (WGS) entry which is preliminary data.</text>
</comment>
<dbReference type="Pfam" id="PF06237">
    <property type="entry name" value="SLC52_ribofla_tr"/>
    <property type="match status" value="1"/>
</dbReference>
<comment type="subcellular location">
    <subcellularLocation>
        <location evidence="2 9">Cell membrane</location>
        <topology evidence="2 9">Multi-pass membrane protein</topology>
    </subcellularLocation>
</comment>
<dbReference type="EMBL" id="CAKXAJ010025209">
    <property type="protein sequence ID" value="CAH2236513.1"/>
    <property type="molecule type" value="Genomic_DNA"/>
</dbReference>
<dbReference type="AlphaFoldDB" id="A0A8S4RIU8"/>
<accession>A0A8S4RIU8</accession>
<dbReference type="PANTHER" id="PTHR12929">
    <property type="entry name" value="SOLUTE CARRIER FAMILY 52"/>
    <property type="match status" value="1"/>
</dbReference>
<dbReference type="GO" id="GO:0032217">
    <property type="term" value="F:riboflavin transmembrane transporter activity"/>
    <property type="evidence" value="ECO:0007669"/>
    <property type="project" value="UniProtKB-UniRule"/>
</dbReference>
<evidence type="ECO:0000256" key="9">
    <source>
        <dbReference type="RuleBase" id="RU368035"/>
    </source>
</evidence>
<keyword evidence="6 9" id="KW-0812">Transmembrane</keyword>
<evidence type="ECO:0000256" key="3">
    <source>
        <dbReference type="ARBA" id="ARBA00006366"/>
    </source>
</evidence>
<evidence type="ECO:0000256" key="6">
    <source>
        <dbReference type="ARBA" id="ARBA00022692"/>
    </source>
</evidence>
<protein>
    <recommendedName>
        <fullName evidence="9">Riboflavin transporter</fullName>
    </recommendedName>
</protein>
<feature type="transmembrane region" description="Helical" evidence="9">
    <location>
        <begin position="82"/>
        <end position="104"/>
    </location>
</feature>
<organism evidence="10 11">
    <name type="scientific">Pararge aegeria aegeria</name>
    <dbReference type="NCBI Taxonomy" id="348720"/>
    <lineage>
        <taxon>Eukaryota</taxon>
        <taxon>Metazoa</taxon>
        <taxon>Ecdysozoa</taxon>
        <taxon>Arthropoda</taxon>
        <taxon>Hexapoda</taxon>
        <taxon>Insecta</taxon>
        <taxon>Pterygota</taxon>
        <taxon>Neoptera</taxon>
        <taxon>Endopterygota</taxon>
        <taxon>Lepidoptera</taxon>
        <taxon>Glossata</taxon>
        <taxon>Ditrysia</taxon>
        <taxon>Papilionoidea</taxon>
        <taxon>Nymphalidae</taxon>
        <taxon>Satyrinae</taxon>
        <taxon>Satyrini</taxon>
        <taxon>Parargina</taxon>
        <taxon>Pararge</taxon>
    </lineage>
</organism>
<keyword evidence="11" id="KW-1185">Reference proteome</keyword>
<sequence>MTIDKTAIGKTFECFEIMRDLWVPTDNQRCSIAWRRNTEPRRYICMFRGFSQVAAWVSVFGVLSYARMWVYEWARRGGTAGMRACGFVTQLGSALGSLALYFVVNYTDAFVEAPPCAERPL</sequence>
<keyword evidence="7 9" id="KW-1133">Transmembrane helix</keyword>
<dbReference type="OrthoDB" id="9995836at2759"/>
<evidence type="ECO:0000256" key="2">
    <source>
        <dbReference type="ARBA" id="ARBA00004651"/>
    </source>
</evidence>
<evidence type="ECO:0000313" key="10">
    <source>
        <dbReference type="EMBL" id="CAH2236513.1"/>
    </source>
</evidence>
<reference evidence="10" key="1">
    <citation type="submission" date="2022-03" db="EMBL/GenBank/DDBJ databases">
        <authorList>
            <person name="Lindestad O."/>
        </authorList>
    </citation>
    <scope>NUCLEOTIDE SEQUENCE</scope>
</reference>
<proteinExistence type="inferred from homology"/>
<feature type="transmembrane region" description="Helical" evidence="9">
    <location>
        <begin position="53"/>
        <end position="70"/>
    </location>
</feature>
<keyword evidence="5 9" id="KW-1003">Cell membrane</keyword>
<comment type="caution">
    <text evidence="9">Lacks conserved residue(s) required for the propagation of feature annotation.</text>
</comment>
<comment type="function">
    <text evidence="9">Plasma membrane transporter mediating the uptake by cells of the water soluble vitamin B2/riboflavin that plays a key role in biochemical oxidation-reduction reactions of the carbohydrate, lipid, and amino acid metabolism.</text>
</comment>